<feature type="compositionally biased region" description="Low complexity" evidence="1">
    <location>
        <begin position="201"/>
        <end position="211"/>
    </location>
</feature>
<protein>
    <submittedName>
        <fullName evidence="2">Uncharacterized protein</fullName>
    </submittedName>
</protein>
<keyword evidence="3" id="KW-1185">Reference proteome</keyword>
<organism evidence="2 3">
    <name type="scientific">Apolygus lucorum</name>
    <name type="common">Small green plant bug</name>
    <name type="synonym">Lygocoris lucorum</name>
    <dbReference type="NCBI Taxonomy" id="248454"/>
    <lineage>
        <taxon>Eukaryota</taxon>
        <taxon>Metazoa</taxon>
        <taxon>Ecdysozoa</taxon>
        <taxon>Arthropoda</taxon>
        <taxon>Hexapoda</taxon>
        <taxon>Insecta</taxon>
        <taxon>Pterygota</taxon>
        <taxon>Neoptera</taxon>
        <taxon>Paraneoptera</taxon>
        <taxon>Hemiptera</taxon>
        <taxon>Heteroptera</taxon>
        <taxon>Panheteroptera</taxon>
        <taxon>Cimicomorpha</taxon>
        <taxon>Miridae</taxon>
        <taxon>Mirini</taxon>
        <taxon>Apolygus</taxon>
    </lineage>
</organism>
<name>A0A8S9XGH0_APOLU</name>
<feature type="region of interest" description="Disordered" evidence="1">
    <location>
        <begin position="64"/>
        <end position="153"/>
    </location>
</feature>
<accession>A0A8S9XGH0</accession>
<feature type="compositionally biased region" description="Basic and acidic residues" evidence="1">
    <location>
        <begin position="292"/>
        <end position="311"/>
    </location>
</feature>
<feature type="compositionally biased region" description="Polar residues" evidence="1">
    <location>
        <begin position="272"/>
        <end position="289"/>
    </location>
</feature>
<dbReference type="AlphaFoldDB" id="A0A8S9XGH0"/>
<sequence>MTAYKRMWPRLLLEYATPIQQKVHQLKVKMKIMHPCKEGHWGHRLEKRGGHSFGKCLKKIGSFGRGGHHHGGGHQGSLHHGGHKFGGPHHGGHKCGDSHHGGHKFGRPHHGGHKFDGPHHGGHGCEDLHHGGHRFGGHKHGGPHHGGPHHFIQMIRFGPHGEGAQTEMVHKFRKHFGLHGPHHGGPHHGRPHHGGPHHGPPCRGQGPRSSPCCPPSPSHHDHIPYHVYFEEDDEDCHCHHDGRGKSLSPGRRGGPRRSRSCTPRCGSRTKSPKTTAPTAGQSECQTDVSEPTCDHNDVSEPTCDHSDQPQE</sequence>
<comment type="caution">
    <text evidence="2">The sequence shown here is derived from an EMBL/GenBank/DDBJ whole genome shotgun (WGS) entry which is preliminary data.</text>
</comment>
<feature type="region of interest" description="Disordered" evidence="1">
    <location>
        <begin position="176"/>
        <end position="217"/>
    </location>
</feature>
<feature type="compositionally biased region" description="Basic and acidic residues" evidence="1">
    <location>
        <begin position="113"/>
        <end position="130"/>
    </location>
</feature>
<evidence type="ECO:0000313" key="2">
    <source>
        <dbReference type="EMBL" id="KAF6208072.1"/>
    </source>
</evidence>
<feature type="compositionally biased region" description="Basic residues" evidence="1">
    <location>
        <begin position="176"/>
        <end position="196"/>
    </location>
</feature>
<evidence type="ECO:0000256" key="1">
    <source>
        <dbReference type="SAM" id="MobiDB-lite"/>
    </source>
</evidence>
<gene>
    <name evidence="2" type="ORF">GE061_016522</name>
</gene>
<reference evidence="2" key="1">
    <citation type="journal article" date="2021" name="Mol. Ecol. Resour.">
        <title>Apolygus lucorum genome provides insights into omnivorousness and mesophyll feeding.</title>
        <authorList>
            <person name="Liu Y."/>
            <person name="Liu H."/>
            <person name="Wang H."/>
            <person name="Huang T."/>
            <person name="Liu B."/>
            <person name="Yang B."/>
            <person name="Yin L."/>
            <person name="Li B."/>
            <person name="Zhang Y."/>
            <person name="Zhang S."/>
            <person name="Jiang F."/>
            <person name="Zhang X."/>
            <person name="Ren Y."/>
            <person name="Wang B."/>
            <person name="Wang S."/>
            <person name="Lu Y."/>
            <person name="Wu K."/>
            <person name="Fan W."/>
            <person name="Wang G."/>
        </authorList>
    </citation>
    <scope>NUCLEOTIDE SEQUENCE</scope>
    <source>
        <strain evidence="2">12Hb</strain>
    </source>
</reference>
<dbReference type="Proteomes" id="UP000466442">
    <property type="component" value="Unassembled WGS sequence"/>
</dbReference>
<feature type="compositionally biased region" description="Basic residues" evidence="1">
    <location>
        <begin position="101"/>
        <end position="112"/>
    </location>
</feature>
<proteinExistence type="predicted"/>
<feature type="region of interest" description="Disordered" evidence="1">
    <location>
        <begin position="242"/>
        <end position="311"/>
    </location>
</feature>
<feature type="compositionally biased region" description="Basic residues" evidence="1">
    <location>
        <begin position="131"/>
        <end position="148"/>
    </location>
</feature>
<feature type="compositionally biased region" description="Basic residues" evidence="1">
    <location>
        <begin position="80"/>
        <end position="93"/>
    </location>
</feature>
<evidence type="ECO:0000313" key="3">
    <source>
        <dbReference type="Proteomes" id="UP000466442"/>
    </source>
</evidence>
<dbReference type="EMBL" id="WIXP02000007">
    <property type="protein sequence ID" value="KAF6208072.1"/>
    <property type="molecule type" value="Genomic_DNA"/>
</dbReference>